<dbReference type="EMBL" id="BAAAYR010000004">
    <property type="protein sequence ID" value="GAA3574477.1"/>
    <property type="molecule type" value="Genomic_DNA"/>
</dbReference>
<dbReference type="PANTHER" id="PTHR11596">
    <property type="entry name" value="ALKALINE PHOSPHATASE"/>
    <property type="match status" value="1"/>
</dbReference>
<dbReference type="RefSeq" id="WP_204910136.1">
    <property type="nucleotide sequence ID" value="NZ_BAAAYR010000004.1"/>
</dbReference>
<dbReference type="CDD" id="cd16012">
    <property type="entry name" value="ALP"/>
    <property type="match status" value="1"/>
</dbReference>
<evidence type="ECO:0000256" key="2">
    <source>
        <dbReference type="RuleBase" id="RU003946"/>
    </source>
</evidence>
<dbReference type="Proteomes" id="UP001500767">
    <property type="component" value="Unassembled WGS sequence"/>
</dbReference>
<dbReference type="PRINTS" id="PR00113">
    <property type="entry name" value="ALKPHPHTASE"/>
</dbReference>
<evidence type="ECO:0000256" key="3">
    <source>
        <dbReference type="SAM" id="SignalP"/>
    </source>
</evidence>
<feature type="chain" id="PRO_5045077321" evidence="3">
    <location>
        <begin position="33"/>
        <end position="479"/>
    </location>
</feature>
<dbReference type="PANTHER" id="PTHR11596:SF5">
    <property type="entry name" value="ALKALINE PHOSPHATASE"/>
    <property type="match status" value="1"/>
</dbReference>
<dbReference type="NCBIfam" id="NF007810">
    <property type="entry name" value="PRK10518.1"/>
    <property type="match status" value="1"/>
</dbReference>
<proteinExistence type="inferred from homology"/>
<keyword evidence="5" id="KW-1185">Reference proteome</keyword>
<comment type="caution">
    <text evidence="4">The sequence shown here is derived from an EMBL/GenBank/DDBJ whole genome shotgun (WGS) entry which is preliminary data.</text>
</comment>
<gene>
    <name evidence="4" type="primary">phoA</name>
    <name evidence="4" type="ORF">GCM10022197_34380</name>
</gene>
<dbReference type="Gene3D" id="3.40.720.10">
    <property type="entry name" value="Alkaline Phosphatase, subunit A"/>
    <property type="match status" value="1"/>
</dbReference>
<name>A0ABP6XYM4_9ACTN</name>
<evidence type="ECO:0000313" key="5">
    <source>
        <dbReference type="Proteomes" id="UP001500767"/>
    </source>
</evidence>
<feature type="signal peptide" evidence="3">
    <location>
        <begin position="1"/>
        <end position="32"/>
    </location>
</feature>
<keyword evidence="3" id="KW-0732">Signal</keyword>
<reference evidence="5" key="1">
    <citation type="journal article" date="2019" name="Int. J. Syst. Evol. Microbiol.">
        <title>The Global Catalogue of Microorganisms (GCM) 10K type strain sequencing project: providing services to taxonomists for standard genome sequencing and annotation.</title>
        <authorList>
            <consortium name="The Broad Institute Genomics Platform"/>
            <consortium name="The Broad Institute Genome Sequencing Center for Infectious Disease"/>
            <person name="Wu L."/>
            <person name="Ma J."/>
        </authorList>
    </citation>
    <scope>NUCLEOTIDE SEQUENCE [LARGE SCALE GENOMIC DNA]</scope>
    <source>
        <strain evidence="5">JCM 16540</strain>
    </source>
</reference>
<keyword evidence="1" id="KW-0597">Phosphoprotein</keyword>
<dbReference type="SMART" id="SM00098">
    <property type="entry name" value="alkPPc"/>
    <property type="match status" value="1"/>
</dbReference>
<protein>
    <submittedName>
        <fullName evidence="4">Alkaline phosphatase</fullName>
    </submittedName>
</protein>
<evidence type="ECO:0000313" key="4">
    <source>
        <dbReference type="EMBL" id="GAA3574477.1"/>
    </source>
</evidence>
<dbReference type="InterPro" id="IPR001952">
    <property type="entry name" value="Alkaline_phosphatase"/>
</dbReference>
<evidence type="ECO:0000256" key="1">
    <source>
        <dbReference type="ARBA" id="ARBA00022553"/>
    </source>
</evidence>
<dbReference type="InterPro" id="IPR017850">
    <property type="entry name" value="Alkaline_phosphatase_core_sf"/>
</dbReference>
<dbReference type="Pfam" id="PF00245">
    <property type="entry name" value="Alk_phosphatase"/>
    <property type="match status" value="2"/>
</dbReference>
<sequence>MPQLSLPRPRARAVVVALAATGLAFSAGVAVAGPAKTPEVLAQHGGATRIGSDQTKKIRKAVEGGKAKNVILLIGDGMGDSEITSARNYQFGADGRFPGIDALPLTGQYTTFSLDQETGKPDYVTDSAASGSGWATGTKTYNGAISVDVKGKKQVTLLELAKKRGLKTGNITTSEIQDATPAVEASHVTARSCYGPVATTKTCPTNALENGGDGSITEQLLKTRADVTMGGGETTFAETATAGTYKGLTLAQQAQARGYQVVRTAAEMSAIAKADQKKPVLGLFAPGNLPVQWAGPEATPTGAEQAAVRCTPNPELPATQPQLAAMTAKSISLLKNNDKGFFLQVEGASIDKQDHAANACGQIGETVAFDAAVKVALQFAKDDGNTSVFVTADHGHTSQIVETGTNTPGLTVTLETADKAPMTLSYGTAAAGKSQEHTGTQVRIAGYGPQAANVVGLTDQTDLHFTIARALKLKTPAKG</sequence>
<comment type="similarity">
    <text evidence="2">Belongs to the alkaline phosphatase family.</text>
</comment>
<accession>A0ABP6XYM4</accession>
<organism evidence="4 5">
    <name type="scientific">Microlunatus spumicola</name>
    <dbReference type="NCBI Taxonomy" id="81499"/>
    <lineage>
        <taxon>Bacteria</taxon>
        <taxon>Bacillati</taxon>
        <taxon>Actinomycetota</taxon>
        <taxon>Actinomycetes</taxon>
        <taxon>Propionibacteriales</taxon>
        <taxon>Propionibacteriaceae</taxon>
        <taxon>Microlunatus</taxon>
    </lineage>
</organism>
<dbReference type="SUPFAM" id="SSF53649">
    <property type="entry name" value="Alkaline phosphatase-like"/>
    <property type="match status" value="1"/>
</dbReference>